<feature type="domain" description="GTF3C1 extended winged-helix" evidence="9">
    <location>
        <begin position="604"/>
        <end position="712"/>
    </location>
</feature>
<keyword evidence="2" id="KW-0597">Phosphoprotein</keyword>
<dbReference type="GO" id="GO:0005634">
    <property type="term" value="C:nucleus"/>
    <property type="evidence" value="ECO:0007669"/>
    <property type="project" value="UniProtKB-SubCell"/>
</dbReference>
<dbReference type="InterPro" id="IPR056467">
    <property type="entry name" value="eWH_GTF3C1"/>
</dbReference>
<keyword evidence="3" id="KW-0238">DNA-binding</keyword>
<keyword evidence="5" id="KW-0539">Nucleus</keyword>
<feature type="region of interest" description="Disordered" evidence="6">
    <location>
        <begin position="846"/>
        <end position="865"/>
    </location>
</feature>
<proteinExistence type="predicted"/>
<dbReference type="Pfam" id="PF23704">
    <property type="entry name" value="WHD_GTF3C1_N"/>
    <property type="match status" value="1"/>
</dbReference>
<feature type="region of interest" description="Disordered" evidence="6">
    <location>
        <begin position="1520"/>
        <end position="1648"/>
    </location>
</feature>
<sequence length="2170" mass="246700">MDPLSIVVDEVALEGLDGITIPTLWIRLENRQPEFPLKLDDYTKEFIWKSLVHNTDLNFYELPKEREDLRLFDRFKDIDPDTGIEITQISSDKQKDIYPIHTILENKNGIQGSCALFKERKDVTKQIRSKSLTPLVNLEVAFGRYERKLVVVASQPLRFHSLIGNESDPDLRLSDDSYCVLERVGRARWQGELQRDLHGSAFKVDARKFHYLRKALVRHQLVTMQSHVTRLASGQQQHSILLLLKRFHVNRRSKYDILMEYVSNFLQQLPGQFTTVALLKEHLNVTEGTFKRVFKYMRTAKLVEFCQYPLEDLDPSAGPCTNKNGRKVQVRCLKLVKPYSKKGINEEEEDDDDEDEEDDAGVSRRAFASEGRILEKDVITQAYHMVLSSGTKGIPQRAISCRMNVGKLESRMLCRRMEKDGVIKGFMEDEGRQRTTKFISNRCVGESDRLQLFAKEQERKKLLYSSAPQASNAESTSPKTPATSKSKKPATTPASKKKKKANGTENKDAEEAEQVCDNRKDVGNEELDTTGGTESGKAGTRTTAETQPGDPITRHTPTESLVEGEEQASPQSEAVNAADNTADINTLKDVLQLQTCKGTMQRSHETYRLLRRKNMIVEAVRNLKIVEGLFPLQKMINDEEKQDGISSKCCKKSILRLVNGLSREGLLKFYTTTVIQDGITKKVELVVHPSVKPNDDLVRQVLEQIRFRISSSYTVIRRQHAEEKARLEKQAEELNKAEADFKPTTVRGLSKTLGFQPKMHRLRVVHTFLWYLIYGHPLSQNSTGSDSACQTPPDLISSDPDAKHSEIQDLKETKNSVKKQSSDTAGTCSADRQTVDSTEYNLDEAFGDEGEEVKEKSAPDKSHPDLKAYSDEESWKKFIPPVRVHKDYYSGWAMVGDLLLCLPLSIYVQIIQVNYKVDGLEEYLNDPVKQHHLIRTLPASMRRQLLYKRKYIFSFHENLQKLLYMGLLQFGPAEKFKEKDQLFVYLRRKSTIVDTTSAEPHYWLVTESPDKPFDRRQYTFNSSEDVDNYWFDLMCVCLNTPLGVIRSKRNVTEEESAPSFVHERYVFVGMAHLLKGSREVRDDGSIPGDGKGAGGLDSEFFAHLKRNWLWTSHLLSVKRCPTGSESPKTKLRLNSLLSKNALRIALKGATTSPRYVTAKQMTAETVEVGIEPASRNQQVVGGKKQKRKKSKKDVVKVPRKKRKEPKKRTPAHDEADHRALKMMTRQRVYWSVQEDSLMMLCCVASHLLNSKLKRPFIPYCVVRDMLHAEFEISVDKTSVAVGRRSRYILKNPQTLLNYRICLAEVYQDKALMTLLEENKPIDPDKPADCSKAFSEYTRLLRQKFSSVISCHDLVIPDSKQELFSRFKVSAIDNGSWVLNKDTLTCTDDIHTIVLHNLFQSTLAMNNSQMKSSRSFQTFHIYSTYNQELLCQVFLQCRKRRLINRRRVHQTVGPKKSRALPILPMSYQLSQSYYRCFSWRFPHSLCTDSFCFLRSLLNNGTGDDKPLTAFYHETENRTVNGELRLEKKTGSDRRETQCQREEDGRAASETEVRPDEANSDSTKEIDTSQNKMKQEDKKVEPVMSSEITEMDSNSDNQKKPKDSLMSASNEAASCGEQTADHPPPEVSATSDAALQQSAPECPPDVSDMLQFPLDSPGGACVLSLSLMSLGLLSVHMSIPKQMVVVDSNLVDNDAVKSMAALEEEDDDDEVEECEGKKKLQVKAHQASHTNYLMMRGYVSPGIVKVRNLNTNDNIVMESCITRLQLRTTPVHSVFTMQESPLLDLTKCGPSLLPPILTSSICTPSAVEECNSRCIEQRGYTLQDIDACARLRRSLDEVGENGVDIRDLHKVHVDLQEPQSGRTRTLQQYMKDLQEEGQVVRVGGLSVRWVLLKHADPWLLTLNSKQWLQARITPQNDHNPLFKRRRSGRGIQKEIEEPPAKKLAVDREQAVEEGLSSNMMEEHQQQKENADEEGGDKSLSLEEAGGMQPEGGGEEDAGQEEMESETKWDNDRKRQAKVDSADDEKDEDSCPAPAGSPQDEETIRFISRPWRFVDGKLNRQVCKGMLEAILYHIMSRPGLTQQALVEHYKDLLQPMVVMDLAQALVEMGCVTEKTLVKSPKPSLFARSTRQMRSESKVNVEDPDTVFYEPTISCCVRLSQVLPNERHWNYCTP</sequence>
<feature type="domain" description="B-block binding subunit of TFIIIC" evidence="7">
    <location>
        <begin position="175"/>
        <end position="249"/>
    </location>
</feature>
<evidence type="ECO:0000259" key="8">
    <source>
        <dbReference type="Pfam" id="PF23704"/>
    </source>
</evidence>
<dbReference type="GO" id="GO:0003677">
    <property type="term" value="F:DNA binding"/>
    <property type="evidence" value="ECO:0007669"/>
    <property type="project" value="UniProtKB-KW"/>
</dbReference>
<dbReference type="InterPro" id="IPR035625">
    <property type="entry name" value="Tfc3-like_eWH"/>
</dbReference>
<feature type="compositionally biased region" description="Basic and acidic residues" evidence="6">
    <location>
        <begin position="1958"/>
        <end position="1978"/>
    </location>
</feature>
<dbReference type="Proteomes" id="UP000515145">
    <property type="component" value="Chromosome 1"/>
</dbReference>
<keyword evidence="10" id="KW-1185">Reference proteome</keyword>
<dbReference type="GO" id="GO:0000127">
    <property type="term" value="C:transcription factor TFIIIC complex"/>
    <property type="evidence" value="ECO:0007669"/>
    <property type="project" value="InterPro"/>
</dbReference>
<accession>A0A6P7IVS4</accession>
<feature type="region of interest" description="Disordered" evidence="6">
    <location>
        <begin position="1174"/>
        <end position="1217"/>
    </location>
</feature>
<feature type="compositionally biased region" description="Basic and acidic residues" evidence="6">
    <location>
        <begin position="853"/>
        <end position="865"/>
    </location>
</feature>
<dbReference type="CDD" id="cd16169">
    <property type="entry name" value="Tau138_eWH"/>
    <property type="match status" value="1"/>
</dbReference>
<dbReference type="GeneID" id="114440402"/>
<evidence type="ECO:0000256" key="4">
    <source>
        <dbReference type="ARBA" id="ARBA00023163"/>
    </source>
</evidence>
<dbReference type="PANTHER" id="PTHR15180">
    <property type="entry name" value="GENERAL TRANSCRIPTION FACTOR 3C POLYPEPTIDE 1"/>
    <property type="match status" value="1"/>
</dbReference>
<organism evidence="10 11">
    <name type="scientific">Parambassis ranga</name>
    <name type="common">Indian glassy fish</name>
    <dbReference type="NCBI Taxonomy" id="210632"/>
    <lineage>
        <taxon>Eukaryota</taxon>
        <taxon>Metazoa</taxon>
        <taxon>Chordata</taxon>
        <taxon>Craniata</taxon>
        <taxon>Vertebrata</taxon>
        <taxon>Euteleostomi</taxon>
        <taxon>Actinopterygii</taxon>
        <taxon>Neopterygii</taxon>
        <taxon>Teleostei</taxon>
        <taxon>Neoteleostei</taxon>
        <taxon>Acanthomorphata</taxon>
        <taxon>Ovalentaria</taxon>
        <taxon>Ambassidae</taxon>
        <taxon>Parambassis</taxon>
    </lineage>
</organism>
<feature type="region of interest" description="Disordered" evidence="6">
    <location>
        <begin position="464"/>
        <end position="574"/>
    </location>
</feature>
<feature type="compositionally biased region" description="Low complexity" evidence="6">
    <location>
        <begin position="475"/>
        <end position="494"/>
    </location>
</feature>
<dbReference type="PANTHER" id="PTHR15180:SF1">
    <property type="entry name" value="GENERAL TRANSCRIPTION FACTOR 3C POLYPEPTIDE 1"/>
    <property type="match status" value="1"/>
</dbReference>
<dbReference type="Pfam" id="PF04182">
    <property type="entry name" value="B-block_TFIIIC"/>
    <property type="match status" value="1"/>
</dbReference>
<dbReference type="GO" id="GO:0006384">
    <property type="term" value="P:transcription initiation at RNA polymerase III promoter"/>
    <property type="evidence" value="ECO:0007669"/>
    <property type="project" value="InterPro"/>
</dbReference>
<evidence type="ECO:0000256" key="2">
    <source>
        <dbReference type="ARBA" id="ARBA00022553"/>
    </source>
</evidence>
<name>A0A6P7IVS4_9TELE</name>
<feature type="compositionally biased region" description="Acidic residues" evidence="6">
    <location>
        <begin position="1990"/>
        <end position="2001"/>
    </location>
</feature>
<evidence type="ECO:0000313" key="10">
    <source>
        <dbReference type="Proteomes" id="UP000515145"/>
    </source>
</evidence>
<evidence type="ECO:0000259" key="9">
    <source>
        <dbReference type="Pfam" id="PF24101"/>
    </source>
</evidence>
<feature type="compositionally biased region" description="Basic and acidic residues" evidence="6">
    <location>
        <begin position="800"/>
        <end position="815"/>
    </location>
</feature>
<feature type="compositionally biased region" description="Polar residues" evidence="6">
    <location>
        <begin position="1626"/>
        <end position="1637"/>
    </location>
</feature>
<evidence type="ECO:0000256" key="5">
    <source>
        <dbReference type="ARBA" id="ARBA00023242"/>
    </source>
</evidence>
<evidence type="ECO:0000256" key="6">
    <source>
        <dbReference type="SAM" id="MobiDB-lite"/>
    </source>
</evidence>
<feature type="compositionally biased region" description="Polar residues" evidence="6">
    <location>
        <begin position="781"/>
        <end position="790"/>
    </location>
</feature>
<feature type="compositionally biased region" description="Basic and acidic residues" evidence="6">
    <location>
        <begin position="1522"/>
        <end position="1579"/>
    </location>
</feature>
<dbReference type="OrthoDB" id="68020at2759"/>
<evidence type="ECO:0000256" key="1">
    <source>
        <dbReference type="ARBA" id="ARBA00004123"/>
    </source>
</evidence>
<dbReference type="CTD" id="2975"/>
<feature type="domain" description="General transcription factor 3C polypeptide 1 winged-helix" evidence="8">
    <location>
        <begin position="4"/>
        <end position="61"/>
    </location>
</feature>
<reference evidence="11" key="1">
    <citation type="submission" date="2025-08" db="UniProtKB">
        <authorList>
            <consortium name="RefSeq"/>
        </authorList>
    </citation>
    <scope>IDENTIFICATION</scope>
</reference>
<keyword evidence="4" id="KW-0804">Transcription</keyword>
<feature type="compositionally biased region" description="Polar residues" evidence="6">
    <location>
        <begin position="818"/>
        <end position="834"/>
    </location>
</feature>
<dbReference type="InParanoid" id="A0A6P7IVS4"/>
<feature type="compositionally biased region" description="Acidic residues" evidence="6">
    <location>
        <begin position="346"/>
        <end position="360"/>
    </location>
</feature>
<feature type="compositionally biased region" description="Basic and acidic residues" evidence="6">
    <location>
        <begin position="1929"/>
        <end position="1948"/>
    </location>
</feature>
<feature type="compositionally biased region" description="Basic residues" evidence="6">
    <location>
        <begin position="1183"/>
        <end position="1209"/>
    </location>
</feature>
<comment type="subcellular location">
    <subcellularLocation>
        <location evidence="1">Nucleus</location>
    </subcellularLocation>
</comment>
<dbReference type="InterPro" id="IPR044210">
    <property type="entry name" value="Tfc3-like"/>
</dbReference>
<feature type="compositionally biased region" description="Basic and acidic residues" evidence="6">
    <location>
        <begin position="2002"/>
        <end position="2018"/>
    </location>
</feature>
<dbReference type="InterPro" id="IPR056428">
    <property type="entry name" value="WH_GTF3C1"/>
</dbReference>
<feature type="region of interest" description="Disordered" evidence="6">
    <location>
        <begin position="343"/>
        <end position="362"/>
    </location>
</feature>
<feature type="compositionally biased region" description="Polar residues" evidence="6">
    <location>
        <begin position="1584"/>
        <end position="1594"/>
    </location>
</feature>
<dbReference type="GO" id="GO:0042791">
    <property type="term" value="P:5S class rRNA transcription by RNA polymerase III"/>
    <property type="evidence" value="ECO:0007669"/>
    <property type="project" value="TreeGrafter"/>
</dbReference>
<protein>
    <submittedName>
        <fullName evidence="11">General transcription factor 3C polypeptide 1</fullName>
    </submittedName>
</protein>
<evidence type="ECO:0000259" key="7">
    <source>
        <dbReference type="Pfam" id="PF04182"/>
    </source>
</evidence>
<feature type="region of interest" description="Disordered" evidence="6">
    <location>
        <begin position="781"/>
        <end position="834"/>
    </location>
</feature>
<dbReference type="Pfam" id="PF24101">
    <property type="entry name" value="WHD_GTF3C1"/>
    <property type="match status" value="1"/>
</dbReference>
<feature type="region of interest" description="Disordered" evidence="6">
    <location>
        <begin position="1915"/>
        <end position="2040"/>
    </location>
</feature>
<dbReference type="RefSeq" id="XP_028268672.1">
    <property type="nucleotide sequence ID" value="XM_028412871.1"/>
</dbReference>
<gene>
    <name evidence="11" type="primary">gtf3c1</name>
</gene>
<dbReference type="InterPro" id="IPR007309">
    <property type="entry name" value="TFIIIC_Bblock-bd"/>
</dbReference>
<evidence type="ECO:0000313" key="11">
    <source>
        <dbReference type="RefSeq" id="XP_028268672.1"/>
    </source>
</evidence>
<evidence type="ECO:0000256" key="3">
    <source>
        <dbReference type="ARBA" id="ARBA00023125"/>
    </source>
</evidence>